<evidence type="ECO:0000313" key="2">
    <source>
        <dbReference type="Proteomes" id="UP000070058"/>
    </source>
</evidence>
<accession>A0A139SIS5</accession>
<organism evidence="1 2">
    <name type="scientific">Cephaloticoccus primus</name>
    <dbReference type="NCBI Taxonomy" id="1548207"/>
    <lineage>
        <taxon>Bacteria</taxon>
        <taxon>Pseudomonadati</taxon>
        <taxon>Verrucomicrobiota</taxon>
        <taxon>Opitutia</taxon>
        <taxon>Opitutales</taxon>
        <taxon>Opitutaceae</taxon>
        <taxon>Cephaloticoccus</taxon>
    </lineage>
</organism>
<protein>
    <submittedName>
        <fullName evidence="1">Uncharacterized protein</fullName>
    </submittedName>
</protein>
<dbReference type="OrthoDB" id="192612at2"/>
<keyword evidence="2" id="KW-1185">Reference proteome</keyword>
<dbReference type="EMBL" id="LSZQ01000065">
    <property type="protein sequence ID" value="KXU34394.1"/>
    <property type="molecule type" value="Genomic_DNA"/>
</dbReference>
<gene>
    <name evidence="1" type="ORF">AXK11_08580</name>
</gene>
<evidence type="ECO:0000313" key="1">
    <source>
        <dbReference type="EMBL" id="KXU34394.1"/>
    </source>
</evidence>
<reference evidence="2" key="1">
    <citation type="submission" date="2016-02" db="EMBL/GenBank/DDBJ databases">
        <authorList>
            <person name="Sanders J.G."/>
            <person name="Lin J.Y."/>
            <person name="Wertz J.T."/>
            <person name="Russell J.A."/>
            <person name="Moreau C.S."/>
            <person name="Powell S."/>
        </authorList>
    </citation>
    <scope>NUCLEOTIDE SEQUENCE [LARGE SCALE GENOMIC DNA]</scope>
    <source>
        <strain evidence="2">CAG34</strain>
    </source>
</reference>
<dbReference type="AlphaFoldDB" id="A0A139SIS5"/>
<sequence length="247" mass="26216">MGADLPDTLIAELRFVGRDAGAVKALSGFRKKQHTLPTAANPTTQAFLARLCAPELAERAEALFQTLREALGYKRRDISLNVESAQALLRARDFTLEIAYELDPASPSDYLITQTLLDAHEAAVLASDAFNAVFRGAFSELSFALKRGVQVEAVIDAVEALDDADGGNSGGPGGRGGDRAAPLRVSYPSDYSYCEIAVEGVAARVRCTGASVDLLFPKGGSPLELLREFAAVRAAFQLSKELGALLA</sequence>
<dbReference type="Proteomes" id="UP000070058">
    <property type="component" value="Unassembled WGS sequence"/>
</dbReference>
<name>A0A139SIS5_9BACT</name>
<proteinExistence type="predicted"/>
<comment type="caution">
    <text evidence="1">The sequence shown here is derived from an EMBL/GenBank/DDBJ whole genome shotgun (WGS) entry which is preliminary data.</text>
</comment>